<protein>
    <recommendedName>
        <fullName evidence="4">NmrA-like domain-containing protein</fullName>
    </recommendedName>
</protein>
<proteinExistence type="inferred from homology"/>
<organism evidence="5 6">
    <name type="scientific">Botrytis byssoidea</name>
    <dbReference type="NCBI Taxonomy" id="139641"/>
    <lineage>
        <taxon>Eukaryota</taxon>
        <taxon>Fungi</taxon>
        <taxon>Dikarya</taxon>
        <taxon>Ascomycota</taxon>
        <taxon>Pezizomycotina</taxon>
        <taxon>Leotiomycetes</taxon>
        <taxon>Helotiales</taxon>
        <taxon>Sclerotiniaceae</taxon>
        <taxon>Botrytis</taxon>
    </lineage>
</organism>
<dbReference type="GO" id="GO:0005634">
    <property type="term" value="C:nucleus"/>
    <property type="evidence" value="ECO:0007669"/>
    <property type="project" value="TreeGrafter"/>
</dbReference>
<dbReference type="Proteomes" id="UP000710849">
    <property type="component" value="Unassembled WGS sequence"/>
</dbReference>
<feature type="domain" description="NmrA-like" evidence="4">
    <location>
        <begin position="4"/>
        <end position="211"/>
    </location>
</feature>
<evidence type="ECO:0000256" key="2">
    <source>
        <dbReference type="ARBA" id="ARBA00022857"/>
    </source>
</evidence>
<evidence type="ECO:0000313" key="6">
    <source>
        <dbReference type="Proteomes" id="UP000710849"/>
    </source>
</evidence>
<dbReference type="InterPro" id="IPR051164">
    <property type="entry name" value="NmrA-like_oxidored"/>
</dbReference>
<dbReference type="Gene3D" id="3.40.50.720">
    <property type="entry name" value="NAD(P)-binding Rossmann-like Domain"/>
    <property type="match status" value="1"/>
</dbReference>
<evidence type="ECO:0000313" key="5">
    <source>
        <dbReference type="EMBL" id="KAF7941760.1"/>
    </source>
</evidence>
<dbReference type="PANTHER" id="PTHR42748">
    <property type="entry name" value="NITROGEN METABOLITE REPRESSION PROTEIN NMRA FAMILY MEMBER"/>
    <property type="match status" value="1"/>
</dbReference>
<keyword evidence="3" id="KW-0560">Oxidoreductase</keyword>
<accession>A0A9P5M2C7</accession>
<keyword evidence="2" id="KW-0521">NADP</keyword>
<evidence type="ECO:0000256" key="1">
    <source>
        <dbReference type="ARBA" id="ARBA00006328"/>
    </source>
</evidence>
<dbReference type="GeneID" id="62150186"/>
<sequence>MDALRNSMSGCEKLFLYLHPKLDDLDYELRKAEKIIRVAKEVGIKQVVASTSLGVSILGTGIHIAPNSFMAKHLAGKKGVEQVVIDANFEHWTFLRPALFMANFLEPKVYRYPDLRDRGTWTTAMTAEGKLALIDHVDIAQVATAAFQDPEKFHGRAIGLASEFLTIPEILNRLGEVIKRPLEAVFMTEEEISKQKESNVFINSQIAMRYMSKYVDVEELSRLVPLTTFKQFLAREEDIVKRTYL</sequence>
<name>A0A9P5M2C7_9HELO</name>
<dbReference type="InterPro" id="IPR008030">
    <property type="entry name" value="NmrA-like"/>
</dbReference>
<dbReference type="SUPFAM" id="SSF51735">
    <property type="entry name" value="NAD(P)-binding Rossmann-fold domains"/>
    <property type="match status" value="1"/>
</dbReference>
<evidence type="ECO:0000256" key="3">
    <source>
        <dbReference type="ARBA" id="ARBA00023002"/>
    </source>
</evidence>
<dbReference type="GO" id="GO:0016491">
    <property type="term" value="F:oxidoreductase activity"/>
    <property type="evidence" value="ECO:0007669"/>
    <property type="project" value="UniProtKB-KW"/>
</dbReference>
<evidence type="ECO:0000259" key="4">
    <source>
        <dbReference type="Pfam" id="PF05368"/>
    </source>
</evidence>
<dbReference type="InterPro" id="IPR036291">
    <property type="entry name" value="NAD(P)-bd_dom_sf"/>
</dbReference>
<reference evidence="5 6" key="1">
    <citation type="journal article" date="2020" name="Genome Biol. Evol.">
        <title>Comparative genomics of Sclerotiniaceae.</title>
        <authorList>
            <person name="Valero Jimenez C.A."/>
            <person name="Steentjes M."/>
            <person name="Scholten O.E."/>
            <person name="Van Kan J.A.L."/>
        </authorList>
    </citation>
    <scope>NUCLEOTIDE SEQUENCE [LARGE SCALE GENOMIC DNA]</scope>
    <source>
        <strain evidence="5 6">MUCL 94</strain>
    </source>
</reference>
<dbReference type="Pfam" id="PF05368">
    <property type="entry name" value="NmrA"/>
    <property type="match status" value="1"/>
</dbReference>
<keyword evidence="6" id="KW-1185">Reference proteome</keyword>
<dbReference type="RefSeq" id="XP_038732042.1">
    <property type="nucleotide sequence ID" value="XM_038877110.1"/>
</dbReference>
<comment type="caution">
    <text evidence="5">The sequence shown here is derived from an EMBL/GenBank/DDBJ whole genome shotgun (WGS) entry which is preliminary data.</text>
</comment>
<dbReference type="PANTHER" id="PTHR42748:SF30">
    <property type="entry name" value="NMRA-LIKE DOMAIN-CONTAINING PROTEIN"/>
    <property type="match status" value="1"/>
</dbReference>
<gene>
    <name evidence="5" type="ORF">EAE97_006597</name>
</gene>
<dbReference type="AlphaFoldDB" id="A0A9P5M2C7"/>
<comment type="similarity">
    <text evidence="1">Belongs to the NmrA-type oxidoreductase family.</text>
</comment>
<dbReference type="EMBL" id="RCSW01000012">
    <property type="protein sequence ID" value="KAF7941760.1"/>
    <property type="molecule type" value="Genomic_DNA"/>
</dbReference>